<name>A0A2X4PK94_9PORP</name>
<dbReference type="Gene3D" id="2.60.40.4270">
    <property type="entry name" value="Listeria-Bacteroides repeat domain"/>
    <property type="match status" value="2"/>
</dbReference>
<comment type="subcellular location">
    <subcellularLocation>
        <location evidence="1">Cell envelope</location>
    </subcellularLocation>
</comment>
<dbReference type="AlphaFoldDB" id="A0A2X4PK94"/>
<protein>
    <submittedName>
        <fullName evidence="2">Internalin-A</fullName>
    </submittedName>
</protein>
<evidence type="ECO:0000313" key="3">
    <source>
        <dbReference type="Proteomes" id="UP000249300"/>
    </source>
</evidence>
<proteinExistence type="predicted"/>
<dbReference type="Gene3D" id="3.80.10.10">
    <property type="entry name" value="Ribonuclease Inhibitor"/>
    <property type="match status" value="1"/>
</dbReference>
<dbReference type="PROSITE" id="PS51257">
    <property type="entry name" value="PROKAR_LIPOPROTEIN"/>
    <property type="match status" value="1"/>
</dbReference>
<keyword evidence="3" id="KW-1185">Reference proteome</keyword>
<dbReference type="Proteomes" id="UP000249300">
    <property type="component" value="Chromosome 1"/>
</dbReference>
<dbReference type="InterPro" id="IPR053139">
    <property type="entry name" value="Surface_bspA-like"/>
</dbReference>
<organism evidence="2 3">
    <name type="scientific">Porphyromonas crevioricanis</name>
    <dbReference type="NCBI Taxonomy" id="393921"/>
    <lineage>
        <taxon>Bacteria</taxon>
        <taxon>Pseudomonadati</taxon>
        <taxon>Bacteroidota</taxon>
        <taxon>Bacteroidia</taxon>
        <taxon>Bacteroidales</taxon>
        <taxon>Porphyromonadaceae</taxon>
        <taxon>Porphyromonas</taxon>
    </lineage>
</organism>
<accession>A0A2X4PK94</accession>
<dbReference type="KEGG" id="pcre:NCTC12858_00542"/>
<dbReference type="InterPro" id="IPR026906">
    <property type="entry name" value="LRR_5"/>
</dbReference>
<dbReference type="NCBIfam" id="TIGR02543">
    <property type="entry name" value="List_Bact_rpt"/>
    <property type="match status" value="2"/>
</dbReference>
<dbReference type="PANTHER" id="PTHR45661">
    <property type="entry name" value="SURFACE ANTIGEN"/>
    <property type="match status" value="1"/>
</dbReference>
<dbReference type="GO" id="GO:0030313">
    <property type="term" value="C:cell envelope"/>
    <property type="evidence" value="ECO:0007669"/>
    <property type="project" value="UniProtKB-SubCell"/>
</dbReference>
<dbReference type="Pfam" id="PF09479">
    <property type="entry name" value="Flg_new"/>
    <property type="match status" value="2"/>
</dbReference>
<evidence type="ECO:0000313" key="2">
    <source>
        <dbReference type="EMBL" id="SQH72715.1"/>
    </source>
</evidence>
<dbReference type="PANTHER" id="PTHR45661:SF3">
    <property type="entry name" value="IG-LIKE DOMAIN-CONTAINING PROTEIN"/>
    <property type="match status" value="1"/>
</dbReference>
<dbReference type="RefSeq" id="WP_023938069.1">
    <property type="nucleotide sequence ID" value="NZ_FUXH01000012.1"/>
</dbReference>
<reference evidence="2 3" key="1">
    <citation type="submission" date="2018-06" db="EMBL/GenBank/DDBJ databases">
        <authorList>
            <consortium name="Pathogen Informatics"/>
            <person name="Doyle S."/>
        </authorList>
    </citation>
    <scope>NUCLEOTIDE SEQUENCE [LARGE SCALE GENOMIC DNA]</scope>
    <source>
        <strain evidence="2 3">NCTC12858</strain>
    </source>
</reference>
<sequence>MTKRLTIIYLLSIFFSLFVFSCSKDKDEEEKVYFTVTFDADGGMPIPLAQRVAKGETIVAPSIVPQKTGFVFVCWSEDGTSSYDFHTPVTRDFTLRAKWQSEAVAEYWNVTWELNGGSWPTGDNHVDRVLKGGTLTEPLAPVKTGNTFDGWYQDAGLSKKISFPYDVSTQTSDITLYAKWMKEDIPGDFVVFSSIEDLYSWLQKQPFDKEYKVGLKGINLDSGDNWRELRRTIKAASIKNQTIFLNLKSCTGRMIPNGEWEDSKLYATFNELRNLEKVILPETLEIIGEYAFYKCGISEIEFPDQLQVIGRKAFLGCHFSAIEFPAALQKIGEAAFVSCGVLASIKLPQGLKEIGEGAFKSSGLETVTIPNPATKIGSGAFSYCSKLTRVMLPEGITSLGYWFVENEALQSINIPSTVKVIEKLALSGCKTLPTIAIPNGVIKIEEGAFLGCAALPSIKLPESLKEIGGKGVFSDCTFSTIEFPKGVQTIGNGVLGKSAIIQIRMLGEIPPILEGELYTNSPFVFQIRVPASAVDTYKKAKGWKQYADKISAE</sequence>
<evidence type="ECO:0000256" key="1">
    <source>
        <dbReference type="ARBA" id="ARBA00004196"/>
    </source>
</evidence>
<dbReference type="InterPro" id="IPR042229">
    <property type="entry name" value="Listeria/Bacterioides_rpt_sf"/>
</dbReference>
<gene>
    <name evidence="2" type="primary">inlA</name>
    <name evidence="2" type="ORF">NCTC12858_00542</name>
</gene>
<dbReference type="InterPro" id="IPR013378">
    <property type="entry name" value="InlB-like_B-rpt"/>
</dbReference>
<dbReference type="EMBL" id="LS483447">
    <property type="protein sequence ID" value="SQH72715.1"/>
    <property type="molecule type" value="Genomic_DNA"/>
</dbReference>
<dbReference type="Pfam" id="PF13306">
    <property type="entry name" value="LRR_5"/>
    <property type="match status" value="2"/>
</dbReference>
<dbReference type="SUPFAM" id="SSF52058">
    <property type="entry name" value="L domain-like"/>
    <property type="match status" value="1"/>
</dbReference>
<dbReference type="InterPro" id="IPR032675">
    <property type="entry name" value="LRR_dom_sf"/>
</dbReference>